<reference evidence="5" key="1">
    <citation type="journal article" date="2019" name="Int. J. Syst. Evol. Microbiol.">
        <title>The Global Catalogue of Microorganisms (GCM) 10K type strain sequencing project: providing services to taxonomists for standard genome sequencing and annotation.</title>
        <authorList>
            <consortium name="The Broad Institute Genomics Platform"/>
            <consortium name="The Broad Institute Genome Sequencing Center for Infectious Disease"/>
            <person name="Wu L."/>
            <person name="Ma J."/>
        </authorList>
    </citation>
    <scope>NUCLEOTIDE SEQUENCE [LARGE SCALE GENOMIC DNA]</scope>
    <source>
        <strain evidence="5">CGMCC 1.10759</strain>
    </source>
</reference>
<keyword evidence="5" id="KW-1185">Reference proteome</keyword>
<dbReference type="Gene3D" id="3.40.50.1820">
    <property type="entry name" value="alpha/beta hydrolase"/>
    <property type="match status" value="1"/>
</dbReference>
<feature type="compositionally biased region" description="Polar residues" evidence="1">
    <location>
        <begin position="164"/>
        <end position="174"/>
    </location>
</feature>
<dbReference type="InterPro" id="IPR029058">
    <property type="entry name" value="AB_hydrolase_fold"/>
</dbReference>
<evidence type="ECO:0000313" key="5">
    <source>
        <dbReference type="Proteomes" id="UP001595904"/>
    </source>
</evidence>
<feature type="domain" description="DUF7379" evidence="3">
    <location>
        <begin position="434"/>
        <end position="505"/>
    </location>
</feature>
<feature type="region of interest" description="Disordered" evidence="1">
    <location>
        <begin position="162"/>
        <end position="213"/>
    </location>
</feature>
<dbReference type="PANTHER" id="PTHR37946:SF1">
    <property type="entry name" value="SLL1969 PROTEIN"/>
    <property type="match status" value="1"/>
</dbReference>
<dbReference type="Proteomes" id="UP001595904">
    <property type="component" value="Unassembled WGS sequence"/>
</dbReference>
<dbReference type="EMBL" id="JBHSDU010000015">
    <property type="protein sequence ID" value="MFC4313235.1"/>
    <property type="molecule type" value="Genomic_DNA"/>
</dbReference>
<dbReference type="InterPro" id="IPR055803">
    <property type="entry name" value="DUF7379"/>
</dbReference>
<accession>A0ABV8T1D6</accession>
<evidence type="ECO:0000256" key="2">
    <source>
        <dbReference type="SAM" id="SignalP"/>
    </source>
</evidence>
<name>A0ABV8T1D6_9GAMM</name>
<feature type="chain" id="PRO_5047303447" evidence="2">
    <location>
        <begin position="24"/>
        <end position="756"/>
    </location>
</feature>
<evidence type="ECO:0000259" key="3">
    <source>
        <dbReference type="Pfam" id="PF24096"/>
    </source>
</evidence>
<sequence>MRSHSLFVLIPAAVLWSGAPVLAQSGPSCASGAWTGSVTYSRTLQVDDEKTVERVSNRGLDYKQSRLYYEFKANVAVLEDPDSEDDGSIGRATVTHQQTFNETASSTEKNSCDQGKTWQTMSGNFTKQSSISGNGSGDANVSVGMNDDGTYSVSVSVPRIKAQRSASESATYSGQCRPKEGKTTTMPPTQVEVEGGALSSSGRDRVNPSSPNRISGSYAVTNVNVTERMTWNLEKCGAPLRLIAIEFEDMKFPNWNQWQSIAEERGTIDGNLVKIKARVLNASAEQKSAEVVFKETYRGDKWDGAKPDKALGDTALSVSVGPGETKDVEMLWDSSGYAWYDDGRPRLVQRIKAELKERNRVVNQMVQNLKVAPKPLVLVHGLWSNWTVFESWQNILTTSHSYDWKAFPVGEVTSRGIINTGRDVFSSEQTNTMPDNAAVLGRYITYAQENRNAWHVDVVAHSVGGLIGRYYINALMPAPYQDGRPQVSHLLMLATPNMGTPCADVMDIAFRLTGKTPYVIQDIRQDDMAQFNRRFPQSRGVKLASLAGDALPNMCKTIVPNDGFVPVPSAHWTIADRVTQTRLHTDMIGTETFSTFIRPRLGIGPSGNHAPAAPNLGSDNSWGQGEARFMNASYQLAAAPAPKEALKPDFAKAVTLTAKQAVDVDIPVKQAVNVGITFMAASDVSATLFDDKGAVVGRNLTKTAEANATFRSIVIDKPVGAGTWKLRLENTAAQPREAVIAAWQNTTRPGNLVAQR</sequence>
<dbReference type="Pfam" id="PF24096">
    <property type="entry name" value="DUF7379"/>
    <property type="match status" value="1"/>
</dbReference>
<dbReference type="RefSeq" id="WP_380603365.1">
    <property type="nucleotide sequence ID" value="NZ_JBHSDU010000015.1"/>
</dbReference>
<organism evidence="4 5">
    <name type="scientific">Steroidobacter flavus</name>
    <dbReference type="NCBI Taxonomy" id="1842136"/>
    <lineage>
        <taxon>Bacteria</taxon>
        <taxon>Pseudomonadati</taxon>
        <taxon>Pseudomonadota</taxon>
        <taxon>Gammaproteobacteria</taxon>
        <taxon>Steroidobacterales</taxon>
        <taxon>Steroidobacteraceae</taxon>
        <taxon>Steroidobacter</taxon>
    </lineage>
</organism>
<comment type="caution">
    <text evidence="4">The sequence shown here is derived from an EMBL/GenBank/DDBJ whole genome shotgun (WGS) entry which is preliminary data.</text>
</comment>
<dbReference type="PANTHER" id="PTHR37946">
    <property type="entry name" value="SLL1969 PROTEIN"/>
    <property type="match status" value="1"/>
</dbReference>
<feature type="signal peptide" evidence="2">
    <location>
        <begin position="1"/>
        <end position="23"/>
    </location>
</feature>
<keyword evidence="2" id="KW-0732">Signal</keyword>
<proteinExistence type="predicted"/>
<evidence type="ECO:0000313" key="4">
    <source>
        <dbReference type="EMBL" id="MFC4313235.1"/>
    </source>
</evidence>
<protein>
    <submittedName>
        <fullName evidence="4">Esterase/lipase family protein</fullName>
    </submittedName>
</protein>
<gene>
    <name evidence="4" type="ORF">ACFPN2_29420</name>
</gene>
<evidence type="ECO:0000256" key="1">
    <source>
        <dbReference type="SAM" id="MobiDB-lite"/>
    </source>
</evidence>
<dbReference type="SUPFAM" id="SSF53474">
    <property type="entry name" value="alpha/beta-Hydrolases"/>
    <property type="match status" value="1"/>
</dbReference>